<feature type="signal peptide" evidence="2">
    <location>
        <begin position="1"/>
        <end position="29"/>
    </location>
</feature>
<evidence type="ECO:0000256" key="2">
    <source>
        <dbReference type="SAM" id="SignalP"/>
    </source>
</evidence>
<gene>
    <name evidence="3" type="ORF">C7444_1202</name>
</gene>
<keyword evidence="2" id="KW-0732">Signal</keyword>
<dbReference type="EMBL" id="QJJS01000020">
    <property type="protein sequence ID" value="PXW93350.1"/>
    <property type="molecule type" value="Genomic_DNA"/>
</dbReference>
<dbReference type="Pfam" id="PF03401">
    <property type="entry name" value="TctC"/>
    <property type="match status" value="1"/>
</dbReference>
<evidence type="ECO:0000313" key="4">
    <source>
        <dbReference type="Proteomes" id="UP000247811"/>
    </source>
</evidence>
<dbReference type="AlphaFoldDB" id="A0A318GXT9"/>
<dbReference type="InterPro" id="IPR005064">
    <property type="entry name" value="BUG"/>
</dbReference>
<comment type="caution">
    <text evidence="3">The sequence shown here is derived from an EMBL/GenBank/DDBJ whole genome shotgun (WGS) entry which is preliminary data.</text>
</comment>
<dbReference type="CDD" id="cd13578">
    <property type="entry name" value="PBP2_Bug27"/>
    <property type="match status" value="1"/>
</dbReference>
<keyword evidence="4" id="KW-1185">Reference proteome</keyword>
<dbReference type="Gene3D" id="3.40.190.150">
    <property type="entry name" value="Bordetella uptake gene, domain 1"/>
    <property type="match status" value="1"/>
</dbReference>
<evidence type="ECO:0000256" key="1">
    <source>
        <dbReference type="ARBA" id="ARBA00006987"/>
    </source>
</evidence>
<dbReference type="NCBIfam" id="TIGR01409">
    <property type="entry name" value="TAT_signal_seq"/>
    <property type="match status" value="1"/>
</dbReference>
<dbReference type="PIRSF" id="PIRSF017082">
    <property type="entry name" value="YflP"/>
    <property type="match status" value="1"/>
</dbReference>
<dbReference type="PANTHER" id="PTHR42928:SF5">
    <property type="entry name" value="BLR1237 PROTEIN"/>
    <property type="match status" value="1"/>
</dbReference>
<dbReference type="PROSITE" id="PS51318">
    <property type="entry name" value="TAT"/>
    <property type="match status" value="1"/>
</dbReference>
<sequence length="333" mass="34966">MTRTPTRRDLLTHLGAGAAAAVLPVWAQAQAPTAWPAAKPITYVVPFTAGGTTDVVGRTLASKLQDALKQTVVVENRAGTGGGLGSSYVAKQPADGYTLIGGTISTHAINAGLYKNLGYDPVKDFEPVSLVGFLPNVLLVSTQFKVNTVAELVALIRKDDKQRTFASSGAGTSTHLAGELFADLIEVPLTHIPYKGTPPAMIDVSQGQITFMFDQLTAALPLIQAGKLKLLAVTSPKRSPASPGTPTMIEAGVPGFEMFSWQAVYAPKGTSKAVVDRLHDEIAKALKQPDVKEKLATLGMEVVGSSPSELAALMAKEIPRWAALIKKSGASVN</sequence>
<dbReference type="SUPFAM" id="SSF53850">
    <property type="entry name" value="Periplasmic binding protein-like II"/>
    <property type="match status" value="1"/>
</dbReference>
<protein>
    <submittedName>
        <fullName evidence="3">Secreted protein</fullName>
    </submittedName>
</protein>
<evidence type="ECO:0000313" key="3">
    <source>
        <dbReference type="EMBL" id="PXW93350.1"/>
    </source>
</evidence>
<dbReference type="Gene3D" id="3.40.190.10">
    <property type="entry name" value="Periplasmic binding protein-like II"/>
    <property type="match status" value="1"/>
</dbReference>
<dbReference type="InterPro" id="IPR006311">
    <property type="entry name" value="TAT_signal"/>
</dbReference>
<dbReference type="Proteomes" id="UP000247811">
    <property type="component" value="Unassembled WGS sequence"/>
</dbReference>
<dbReference type="InterPro" id="IPR019546">
    <property type="entry name" value="TAT_signal_bac_arc"/>
</dbReference>
<dbReference type="PANTHER" id="PTHR42928">
    <property type="entry name" value="TRICARBOXYLATE-BINDING PROTEIN"/>
    <property type="match status" value="1"/>
</dbReference>
<dbReference type="OrthoDB" id="8678477at2"/>
<dbReference type="InterPro" id="IPR042100">
    <property type="entry name" value="Bug_dom1"/>
</dbReference>
<reference evidence="3 4" key="1">
    <citation type="submission" date="2018-05" db="EMBL/GenBank/DDBJ databases">
        <title>Genomic Encyclopedia of Type Strains, Phase IV (KMG-IV): sequencing the most valuable type-strain genomes for metagenomic binning, comparative biology and taxonomic classification.</title>
        <authorList>
            <person name="Goeker M."/>
        </authorList>
    </citation>
    <scope>NUCLEOTIDE SEQUENCE [LARGE SCALE GENOMIC DNA]</scope>
    <source>
        <strain evidence="3 4">DSM 566</strain>
    </source>
</reference>
<accession>A0A318GXT9</accession>
<proteinExistence type="inferred from homology"/>
<feature type="chain" id="PRO_5016422030" evidence="2">
    <location>
        <begin position="30"/>
        <end position="333"/>
    </location>
</feature>
<comment type="similarity">
    <text evidence="1">Belongs to the UPF0065 (bug) family.</text>
</comment>
<name>A0A318GXT9_9BURK</name>
<dbReference type="RefSeq" id="WP_110402061.1">
    <property type="nucleotide sequence ID" value="NZ_QJJS01000020.1"/>
</dbReference>
<organism evidence="3 4">
    <name type="scientific">Sphaerotilus hippei</name>
    <dbReference type="NCBI Taxonomy" id="744406"/>
    <lineage>
        <taxon>Bacteria</taxon>
        <taxon>Pseudomonadati</taxon>
        <taxon>Pseudomonadota</taxon>
        <taxon>Betaproteobacteria</taxon>
        <taxon>Burkholderiales</taxon>
        <taxon>Sphaerotilaceae</taxon>
        <taxon>Sphaerotilus</taxon>
    </lineage>
</organism>